<proteinExistence type="predicted"/>
<organism evidence="2 3">
    <name type="scientific">Lates japonicus</name>
    <name type="common">Japanese lates</name>
    <dbReference type="NCBI Taxonomy" id="270547"/>
    <lineage>
        <taxon>Eukaryota</taxon>
        <taxon>Metazoa</taxon>
        <taxon>Chordata</taxon>
        <taxon>Craniata</taxon>
        <taxon>Vertebrata</taxon>
        <taxon>Euteleostomi</taxon>
        <taxon>Actinopterygii</taxon>
        <taxon>Neopterygii</taxon>
        <taxon>Teleostei</taxon>
        <taxon>Neoteleostei</taxon>
        <taxon>Acanthomorphata</taxon>
        <taxon>Carangaria</taxon>
        <taxon>Carangaria incertae sedis</taxon>
        <taxon>Centropomidae</taxon>
        <taxon>Lates</taxon>
    </lineage>
</organism>
<dbReference type="Proteomes" id="UP001279410">
    <property type="component" value="Unassembled WGS sequence"/>
</dbReference>
<feature type="chain" id="PRO_5041940510" evidence="1">
    <location>
        <begin position="24"/>
        <end position="230"/>
    </location>
</feature>
<dbReference type="EMBL" id="BRZM01000002">
    <property type="protein sequence ID" value="GLD46554.1"/>
    <property type="molecule type" value="Genomic_DNA"/>
</dbReference>
<keyword evidence="1" id="KW-0732">Signal</keyword>
<keyword evidence="3" id="KW-1185">Reference proteome</keyword>
<evidence type="ECO:0000313" key="2">
    <source>
        <dbReference type="EMBL" id="GLD46554.1"/>
    </source>
</evidence>
<gene>
    <name evidence="2" type="ORF">AKAME5_000090500</name>
</gene>
<name>A0AAD3M3C1_LATJO</name>
<accession>A0AAD3M3C1</accession>
<sequence>MGLSLYLLTLFSLLSQSTGPATGQLKFPSCGEDSGSHRLTAVLVKYTSTAPYHPLTSLVTGVINITVEKQGHSWESSHGGSRTSTLTSVLTDNLLFPAAPLSSAAISPIGREELCLVTTELPFHFHWEGWETRIRAYIDGERFPMELHTASTFKEPCLAPSRGRDMIWRYSSIAFLFEDLLIATPLCGLRMTTPGCEQASCLGGVSGTLSIQQSTVVFWTARVQFTDSAH</sequence>
<feature type="signal peptide" evidence="1">
    <location>
        <begin position="1"/>
        <end position="23"/>
    </location>
</feature>
<protein>
    <submittedName>
        <fullName evidence="2">Carbonic anhydrase IV c</fullName>
    </submittedName>
</protein>
<dbReference type="AlphaFoldDB" id="A0AAD3M3C1"/>
<evidence type="ECO:0000313" key="3">
    <source>
        <dbReference type="Proteomes" id="UP001279410"/>
    </source>
</evidence>
<comment type="caution">
    <text evidence="2">The sequence shown here is derived from an EMBL/GenBank/DDBJ whole genome shotgun (WGS) entry which is preliminary data.</text>
</comment>
<reference evidence="2" key="1">
    <citation type="submission" date="2022-08" db="EMBL/GenBank/DDBJ databases">
        <title>Genome sequencing of akame (Lates japonicus).</title>
        <authorList>
            <person name="Hashiguchi Y."/>
            <person name="Takahashi H."/>
        </authorList>
    </citation>
    <scope>NUCLEOTIDE SEQUENCE</scope>
    <source>
        <strain evidence="2">Kochi</strain>
    </source>
</reference>
<evidence type="ECO:0000256" key="1">
    <source>
        <dbReference type="SAM" id="SignalP"/>
    </source>
</evidence>